<dbReference type="InterPro" id="IPR011006">
    <property type="entry name" value="CheY-like_superfamily"/>
</dbReference>
<dbReference type="Proteomes" id="UP000601768">
    <property type="component" value="Unassembled WGS sequence"/>
</dbReference>
<feature type="domain" description="Histidine kinase" evidence="14">
    <location>
        <begin position="284"/>
        <end position="506"/>
    </location>
</feature>
<feature type="modified residue" description="4-aspartylphosphate" evidence="13">
    <location>
        <position position="578"/>
    </location>
</feature>
<dbReference type="SUPFAM" id="SSF47384">
    <property type="entry name" value="Homodimeric domain of signal transducing histidine kinase"/>
    <property type="match status" value="1"/>
</dbReference>
<dbReference type="Pfam" id="PF00072">
    <property type="entry name" value="Response_reg"/>
    <property type="match status" value="1"/>
</dbReference>
<dbReference type="InterPro" id="IPR005467">
    <property type="entry name" value="His_kinase_dom"/>
</dbReference>
<evidence type="ECO:0000313" key="19">
    <source>
        <dbReference type="Proteomes" id="UP000601768"/>
    </source>
</evidence>
<dbReference type="PROSITE" id="PS50113">
    <property type="entry name" value="PAC"/>
    <property type="match status" value="1"/>
</dbReference>
<evidence type="ECO:0000256" key="8">
    <source>
        <dbReference type="ARBA" id="ARBA00023012"/>
    </source>
</evidence>
<dbReference type="Pfam" id="PF13426">
    <property type="entry name" value="PAS_9"/>
    <property type="match status" value="2"/>
</dbReference>
<comment type="catalytic activity">
    <reaction evidence="1">
        <text>ATP + protein L-histidine = ADP + protein N-phospho-L-histidine.</text>
        <dbReference type="EC" id="2.7.13.3"/>
    </reaction>
</comment>
<evidence type="ECO:0000256" key="10">
    <source>
        <dbReference type="ARBA" id="ARBA00064003"/>
    </source>
</evidence>
<dbReference type="CDD" id="cd00082">
    <property type="entry name" value="HisKA"/>
    <property type="match status" value="1"/>
</dbReference>
<dbReference type="RefSeq" id="WP_186505094.1">
    <property type="nucleotide sequence ID" value="NZ_JACNEP010000001.1"/>
</dbReference>
<comment type="caution">
    <text evidence="18">The sequence shown here is derived from an EMBL/GenBank/DDBJ whole genome shotgun (WGS) entry which is preliminary data.</text>
</comment>
<dbReference type="AlphaFoldDB" id="A0A8J6M035"/>
<dbReference type="Gene3D" id="3.30.565.10">
    <property type="entry name" value="Histidine kinase-like ATPase, C-terminal domain"/>
    <property type="match status" value="1"/>
</dbReference>
<reference evidence="18" key="2">
    <citation type="submission" date="2020-08" db="EMBL/GenBank/DDBJ databases">
        <authorList>
            <person name="Lai Q."/>
        </authorList>
    </citation>
    <scope>NUCLEOTIDE SEQUENCE</scope>
    <source>
        <strain evidence="18">S27-2</strain>
    </source>
</reference>
<evidence type="ECO:0000256" key="12">
    <source>
        <dbReference type="ARBA" id="ARBA00070616"/>
    </source>
</evidence>
<dbReference type="SMART" id="SM00387">
    <property type="entry name" value="HATPase_c"/>
    <property type="match status" value="1"/>
</dbReference>
<accession>A0A8J6M035</accession>
<dbReference type="Gene3D" id="3.30.450.20">
    <property type="entry name" value="PAS domain"/>
    <property type="match status" value="2"/>
</dbReference>
<dbReference type="EMBL" id="JACNEP010000001">
    <property type="protein sequence ID" value="MBC3764632.1"/>
    <property type="molecule type" value="Genomic_DNA"/>
</dbReference>
<dbReference type="InterPro" id="IPR000700">
    <property type="entry name" value="PAS-assoc_C"/>
</dbReference>
<dbReference type="InterPro" id="IPR001789">
    <property type="entry name" value="Sig_transdc_resp-reg_receiver"/>
</dbReference>
<keyword evidence="5" id="KW-0547">Nucleotide-binding</keyword>
<dbReference type="PANTHER" id="PTHR45339:SF1">
    <property type="entry name" value="HYBRID SIGNAL TRANSDUCTION HISTIDINE KINASE J"/>
    <property type="match status" value="1"/>
</dbReference>
<name>A0A8J6M035_9ALTE</name>
<dbReference type="NCBIfam" id="TIGR00229">
    <property type="entry name" value="sensory_box"/>
    <property type="match status" value="2"/>
</dbReference>
<dbReference type="CDD" id="cd00130">
    <property type="entry name" value="PAS"/>
    <property type="match status" value="2"/>
</dbReference>
<evidence type="ECO:0000256" key="9">
    <source>
        <dbReference type="ARBA" id="ARBA00059827"/>
    </source>
</evidence>
<evidence type="ECO:0000256" key="2">
    <source>
        <dbReference type="ARBA" id="ARBA00012438"/>
    </source>
</evidence>
<feature type="domain" description="PAS" evidence="16">
    <location>
        <begin position="139"/>
        <end position="209"/>
    </location>
</feature>
<feature type="domain" description="PAC" evidence="17">
    <location>
        <begin position="216"/>
        <end position="266"/>
    </location>
</feature>
<dbReference type="InterPro" id="IPR036097">
    <property type="entry name" value="HisK_dim/P_sf"/>
</dbReference>
<dbReference type="InterPro" id="IPR004358">
    <property type="entry name" value="Sig_transdc_His_kin-like_C"/>
</dbReference>
<dbReference type="InterPro" id="IPR036890">
    <property type="entry name" value="HATPase_C_sf"/>
</dbReference>
<dbReference type="EC" id="2.7.13.3" evidence="2"/>
<dbReference type="CDD" id="cd17546">
    <property type="entry name" value="REC_hyHK_CKI1_RcsC-like"/>
    <property type="match status" value="1"/>
</dbReference>
<evidence type="ECO:0000256" key="6">
    <source>
        <dbReference type="ARBA" id="ARBA00022777"/>
    </source>
</evidence>
<dbReference type="GO" id="GO:0005524">
    <property type="term" value="F:ATP binding"/>
    <property type="evidence" value="ECO:0007669"/>
    <property type="project" value="UniProtKB-KW"/>
</dbReference>
<keyword evidence="6" id="KW-0418">Kinase</keyword>
<evidence type="ECO:0000256" key="7">
    <source>
        <dbReference type="ARBA" id="ARBA00022840"/>
    </source>
</evidence>
<comment type="function">
    <text evidence="9">Putative oxygen sensor; modulates the activity of FixJ, a transcriptional activator of nitrogen fixation fixK gene. FixL probably acts as a kinase that phosphorylates FixJ.</text>
</comment>
<dbReference type="InterPro" id="IPR035965">
    <property type="entry name" value="PAS-like_dom_sf"/>
</dbReference>
<dbReference type="SMART" id="SM00448">
    <property type="entry name" value="REC"/>
    <property type="match status" value="1"/>
</dbReference>
<dbReference type="SMART" id="SM00388">
    <property type="entry name" value="HisKA"/>
    <property type="match status" value="1"/>
</dbReference>
<evidence type="ECO:0000259" key="14">
    <source>
        <dbReference type="PROSITE" id="PS50109"/>
    </source>
</evidence>
<dbReference type="InterPro" id="IPR000014">
    <property type="entry name" value="PAS"/>
</dbReference>
<dbReference type="InterPro" id="IPR003661">
    <property type="entry name" value="HisK_dim/P_dom"/>
</dbReference>
<dbReference type="PROSITE" id="PS50112">
    <property type="entry name" value="PAS"/>
    <property type="match status" value="2"/>
</dbReference>
<keyword evidence="7" id="KW-0067">ATP-binding</keyword>
<reference evidence="18" key="1">
    <citation type="journal article" date="2018" name="Int. J. Syst. Evol. Microbiol.">
        <title>Neptunicella marina gen. nov., sp. nov., isolated from surface seawater.</title>
        <authorList>
            <person name="Liu X."/>
            <person name="Lai Q."/>
            <person name="Du Y."/>
            <person name="Zhang X."/>
            <person name="Liu Z."/>
            <person name="Sun F."/>
            <person name="Shao Z."/>
        </authorList>
    </citation>
    <scope>NUCLEOTIDE SEQUENCE</scope>
    <source>
        <strain evidence="18">S27-2</strain>
    </source>
</reference>
<protein>
    <recommendedName>
        <fullName evidence="12">Sensor protein FixL</fullName>
        <ecNumber evidence="2">2.7.13.3</ecNumber>
    </recommendedName>
    <alternativeName>
        <fullName evidence="11">Sensory/regulatory protein RpfC</fullName>
    </alternativeName>
</protein>
<comment type="subunit">
    <text evidence="10">At low DSF concentrations, interacts with RpfF.</text>
</comment>
<gene>
    <name evidence="18" type="ORF">H8B19_01995</name>
</gene>
<dbReference type="GO" id="GO:0000155">
    <property type="term" value="F:phosphorelay sensor kinase activity"/>
    <property type="evidence" value="ECO:0007669"/>
    <property type="project" value="InterPro"/>
</dbReference>
<dbReference type="PROSITE" id="PS50109">
    <property type="entry name" value="HIS_KIN"/>
    <property type="match status" value="1"/>
</dbReference>
<evidence type="ECO:0000259" key="17">
    <source>
        <dbReference type="PROSITE" id="PS50113"/>
    </source>
</evidence>
<dbReference type="FunFam" id="3.30.565.10:FF:000010">
    <property type="entry name" value="Sensor histidine kinase RcsC"/>
    <property type="match status" value="1"/>
</dbReference>
<dbReference type="Gene3D" id="1.10.287.130">
    <property type="match status" value="1"/>
</dbReference>
<dbReference type="Pfam" id="PF00512">
    <property type="entry name" value="HisKA"/>
    <property type="match status" value="1"/>
</dbReference>
<evidence type="ECO:0000256" key="1">
    <source>
        <dbReference type="ARBA" id="ARBA00000085"/>
    </source>
</evidence>
<dbReference type="SMART" id="SM00091">
    <property type="entry name" value="PAS"/>
    <property type="match status" value="2"/>
</dbReference>
<evidence type="ECO:0000256" key="5">
    <source>
        <dbReference type="ARBA" id="ARBA00022741"/>
    </source>
</evidence>
<dbReference type="Gene3D" id="3.40.50.2300">
    <property type="match status" value="1"/>
</dbReference>
<dbReference type="PRINTS" id="PR00344">
    <property type="entry name" value="BCTRLSENSOR"/>
</dbReference>
<evidence type="ECO:0000313" key="18">
    <source>
        <dbReference type="EMBL" id="MBC3764632.1"/>
    </source>
</evidence>
<dbReference type="SUPFAM" id="SSF55785">
    <property type="entry name" value="PYP-like sensor domain (PAS domain)"/>
    <property type="match status" value="2"/>
</dbReference>
<evidence type="ECO:0000256" key="13">
    <source>
        <dbReference type="PROSITE-ProRule" id="PRU00169"/>
    </source>
</evidence>
<keyword evidence="4" id="KW-0808">Transferase</keyword>
<evidence type="ECO:0000256" key="11">
    <source>
        <dbReference type="ARBA" id="ARBA00068150"/>
    </source>
</evidence>
<keyword evidence="3 13" id="KW-0597">Phosphoprotein</keyword>
<evidence type="ECO:0000256" key="4">
    <source>
        <dbReference type="ARBA" id="ARBA00022679"/>
    </source>
</evidence>
<evidence type="ECO:0000259" key="15">
    <source>
        <dbReference type="PROSITE" id="PS50110"/>
    </source>
</evidence>
<feature type="domain" description="PAS" evidence="16">
    <location>
        <begin position="17"/>
        <end position="61"/>
    </location>
</feature>
<keyword evidence="8" id="KW-0902">Two-component regulatory system</keyword>
<dbReference type="PANTHER" id="PTHR45339">
    <property type="entry name" value="HYBRID SIGNAL TRANSDUCTION HISTIDINE KINASE J"/>
    <property type="match status" value="1"/>
</dbReference>
<keyword evidence="19" id="KW-1185">Reference proteome</keyword>
<evidence type="ECO:0000259" key="16">
    <source>
        <dbReference type="PROSITE" id="PS50112"/>
    </source>
</evidence>
<dbReference type="SUPFAM" id="SSF52172">
    <property type="entry name" value="CheY-like"/>
    <property type="match status" value="1"/>
</dbReference>
<dbReference type="FunFam" id="3.30.450.20:FF:000060">
    <property type="entry name" value="Sensor protein FixL"/>
    <property type="match status" value="1"/>
</dbReference>
<evidence type="ECO:0000256" key="3">
    <source>
        <dbReference type="ARBA" id="ARBA00022553"/>
    </source>
</evidence>
<feature type="domain" description="Response regulatory" evidence="15">
    <location>
        <begin position="529"/>
        <end position="643"/>
    </location>
</feature>
<dbReference type="InterPro" id="IPR003594">
    <property type="entry name" value="HATPase_dom"/>
</dbReference>
<dbReference type="FunFam" id="1.10.287.130:FF:000002">
    <property type="entry name" value="Two-component osmosensing histidine kinase"/>
    <property type="match status" value="1"/>
</dbReference>
<organism evidence="18 19">
    <name type="scientific">Neptunicella marina</name>
    <dbReference type="NCBI Taxonomy" id="2125989"/>
    <lineage>
        <taxon>Bacteria</taxon>
        <taxon>Pseudomonadati</taxon>
        <taxon>Pseudomonadota</taxon>
        <taxon>Gammaproteobacteria</taxon>
        <taxon>Alteromonadales</taxon>
        <taxon>Alteromonadaceae</taxon>
        <taxon>Neptunicella</taxon>
    </lineage>
</organism>
<dbReference type="Pfam" id="PF02518">
    <property type="entry name" value="HATPase_c"/>
    <property type="match status" value="1"/>
</dbReference>
<sequence length="644" mass="72130">MNDSKNLKTQFATPERELLLLKNLVEHASDGVHVVDTQGDVVYCSIAFAELLGYSLEEALNLNVKDWDRVFPVVQIVPIIKDLIQSPRRFQTRHERKDGSQFDVEINARGIELDGEFFLYASSRDITELKQEALENKKNNAKLNSIFTTMPDAFFVINKQGIIESVNKKSTEMFGYSEQEFTGQNISMIVSDEHRSHHDQYIQNYLTTGRASIIGKTRALEAKRKDGTVFPIALNVGEALTDDGIYFTGIIRDISEIKQKQQELIWAKEQAQSAEKAKSLFLANMSHEIRTPMNGILGSLSLMEATSLDDNQREMFKIIKSCSDSLLIIINDILDISKIESGKMTIEAVNFQLQKIIEEVAFLNTNASAEKGITIHSFIDSNVPEYLVCDVVRLKQILMNLVSNAVKFSYSDSDVFINVSLLNESQDNLRVEFCVQDRGIGMSLDEQAKLFQDFSQADNSITRKFGGTGLGLAICAKLIDLMGGNIRVNSEKGIGSSFVFELDMQRGEKQEETSNHIDMSNFASHHPHKILLVEDNIVNQIVAVSMLENLGYECDVAENGQQAVDMCTEQAYSLIFMDMQMPVMDGVTATKLILKINPGIPVIAMTANALQEDKDKCLNAGMREFVTKPIVLKDIAQVIEKVSR</sequence>
<dbReference type="SUPFAM" id="SSF55874">
    <property type="entry name" value="ATPase domain of HSP90 chaperone/DNA topoisomerase II/histidine kinase"/>
    <property type="match status" value="1"/>
</dbReference>
<proteinExistence type="predicted"/>
<dbReference type="CDD" id="cd16922">
    <property type="entry name" value="HATPase_EvgS-ArcB-TorS-like"/>
    <property type="match status" value="1"/>
</dbReference>
<dbReference type="PROSITE" id="PS50110">
    <property type="entry name" value="RESPONSE_REGULATORY"/>
    <property type="match status" value="1"/>
</dbReference>